<dbReference type="Proteomes" id="UP001595536">
    <property type="component" value="Unassembled WGS sequence"/>
</dbReference>
<evidence type="ECO:0000256" key="1">
    <source>
        <dbReference type="SAM" id="MobiDB-lite"/>
    </source>
</evidence>
<keyword evidence="3" id="KW-1185">Reference proteome</keyword>
<name>A0ABV7LFZ3_9HYPH</name>
<accession>A0ABV7LFZ3</accession>
<dbReference type="Gene3D" id="2.60.40.1880">
    <property type="entry name" value="Invasion associated locus B (IalB) protein"/>
    <property type="match status" value="1"/>
</dbReference>
<dbReference type="InterPro" id="IPR038696">
    <property type="entry name" value="IalB_sf"/>
</dbReference>
<dbReference type="Pfam" id="PF06776">
    <property type="entry name" value="IalB"/>
    <property type="match status" value="1"/>
</dbReference>
<feature type="compositionally biased region" description="Low complexity" evidence="1">
    <location>
        <begin position="7"/>
        <end position="24"/>
    </location>
</feature>
<dbReference type="RefSeq" id="WP_376831020.1">
    <property type="nucleotide sequence ID" value="NZ_JBHLWR010000006.1"/>
</dbReference>
<dbReference type="InterPro" id="IPR010642">
    <property type="entry name" value="Invasion_prot_B"/>
</dbReference>
<sequence length="208" mass="21546">MTDAFVAQRGSSRASSGQHGSSRATSGRYGASRVAPAWNQLRRAARAITAAAFATAATLAPGGADAQGVVRETFNDWQLRCEKPAGAAAEHCALVQNVAAADRPNVTLLVIILDTADGKGRLLRVLAPLGVLLPAGLGLKIDQTDIGRAGFVRCLPTGCVAEVVMDDSLTSRLKEGKVATFVVFQTPEEGIGVPVTLEGLDRGLAALK</sequence>
<proteinExistence type="predicted"/>
<organism evidence="2 3">
    <name type="scientific">Camelimonas abortus</name>
    <dbReference type="NCBI Taxonomy" id="1017184"/>
    <lineage>
        <taxon>Bacteria</taxon>
        <taxon>Pseudomonadati</taxon>
        <taxon>Pseudomonadota</taxon>
        <taxon>Alphaproteobacteria</taxon>
        <taxon>Hyphomicrobiales</taxon>
        <taxon>Chelatococcaceae</taxon>
        <taxon>Camelimonas</taxon>
    </lineage>
</organism>
<comment type="caution">
    <text evidence="2">The sequence shown here is derived from an EMBL/GenBank/DDBJ whole genome shotgun (WGS) entry which is preliminary data.</text>
</comment>
<feature type="region of interest" description="Disordered" evidence="1">
    <location>
        <begin position="1"/>
        <end position="29"/>
    </location>
</feature>
<dbReference type="EMBL" id="JBHRUV010000030">
    <property type="protein sequence ID" value="MFC3266073.1"/>
    <property type="molecule type" value="Genomic_DNA"/>
</dbReference>
<evidence type="ECO:0000313" key="2">
    <source>
        <dbReference type="EMBL" id="MFC3266073.1"/>
    </source>
</evidence>
<gene>
    <name evidence="2" type="ORF">ACFOEX_06885</name>
</gene>
<reference evidence="3" key="1">
    <citation type="journal article" date="2019" name="Int. J. Syst. Evol. Microbiol.">
        <title>The Global Catalogue of Microorganisms (GCM) 10K type strain sequencing project: providing services to taxonomists for standard genome sequencing and annotation.</title>
        <authorList>
            <consortium name="The Broad Institute Genomics Platform"/>
            <consortium name="The Broad Institute Genome Sequencing Center for Infectious Disease"/>
            <person name="Wu L."/>
            <person name="Ma J."/>
        </authorList>
    </citation>
    <scope>NUCLEOTIDE SEQUENCE [LARGE SCALE GENOMIC DNA]</scope>
    <source>
        <strain evidence="3">CCM 7941</strain>
    </source>
</reference>
<protein>
    <submittedName>
        <fullName evidence="2">Invasion associated locus B family protein</fullName>
    </submittedName>
</protein>
<evidence type="ECO:0000313" key="3">
    <source>
        <dbReference type="Proteomes" id="UP001595536"/>
    </source>
</evidence>